<keyword evidence="8" id="KW-1185">Reference proteome</keyword>
<dbReference type="InterPro" id="IPR003439">
    <property type="entry name" value="ABC_transporter-like_ATP-bd"/>
</dbReference>
<dbReference type="Pfam" id="PF00005">
    <property type="entry name" value="ABC_tran"/>
    <property type="match status" value="1"/>
</dbReference>
<organism evidence="7 8">
    <name type="scientific">Pseudonocardia sediminis</name>
    <dbReference type="NCBI Taxonomy" id="1397368"/>
    <lineage>
        <taxon>Bacteria</taxon>
        <taxon>Bacillati</taxon>
        <taxon>Actinomycetota</taxon>
        <taxon>Actinomycetes</taxon>
        <taxon>Pseudonocardiales</taxon>
        <taxon>Pseudonocardiaceae</taxon>
        <taxon>Pseudonocardia</taxon>
    </lineage>
</organism>
<dbReference type="Gene3D" id="3.40.50.300">
    <property type="entry name" value="P-loop containing nucleotide triphosphate hydrolases"/>
    <property type="match status" value="1"/>
</dbReference>
<dbReference type="InterPro" id="IPR027417">
    <property type="entry name" value="P-loop_NTPase"/>
</dbReference>
<evidence type="ECO:0000256" key="1">
    <source>
        <dbReference type="ARBA" id="ARBA00005417"/>
    </source>
</evidence>
<comment type="similarity">
    <text evidence="1">Belongs to the ABC transporter superfamily.</text>
</comment>
<dbReference type="InterPro" id="IPR017871">
    <property type="entry name" value="ABC_transporter-like_CS"/>
</dbReference>
<dbReference type="AlphaFoldDB" id="A0A4Q7UZM5"/>
<keyword evidence="3" id="KW-0547">Nucleotide-binding</keyword>
<dbReference type="PROSITE" id="PS00211">
    <property type="entry name" value="ABC_TRANSPORTER_1"/>
    <property type="match status" value="1"/>
</dbReference>
<evidence type="ECO:0000313" key="8">
    <source>
        <dbReference type="Proteomes" id="UP000291591"/>
    </source>
</evidence>
<feature type="domain" description="ABC transporter" evidence="6">
    <location>
        <begin position="14"/>
        <end position="249"/>
    </location>
</feature>
<dbReference type="PANTHER" id="PTHR43335:SF4">
    <property type="entry name" value="ABC TRANSPORTER, ATP-BINDING PROTEIN"/>
    <property type="match status" value="1"/>
</dbReference>
<evidence type="ECO:0000256" key="2">
    <source>
        <dbReference type="ARBA" id="ARBA00022448"/>
    </source>
</evidence>
<dbReference type="SMART" id="SM00382">
    <property type="entry name" value="AAA"/>
    <property type="match status" value="1"/>
</dbReference>
<keyword evidence="2" id="KW-0813">Transport</keyword>
<protein>
    <submittedName>
        <fullName evidence="7">ABC-2 type transport system ATP-binding protein</fullName>
    </submittedName>
</protein>
<evidence type="ECO:0000313" key="7">
    <source>
        <dbReference type="EMBL" id="RZT87617.1"/>
    </source>
</evidence>
<comment type="caution">
    <text evidence="7">The sequence shown here is derived from an EMBL/GenBank/DDBJ whole genome shotgun (WGS) entry which is preliminary data.</text>
</comment>
<dbReference type="EMBL" id="SHKL01000001">
    <property type="protein sequence ID" value="RZT87617.1"/>
    <property type="molecule type" value="Genomic_DNA"/>
</dbReference>
<dbReference type="PANTHER" id="PTHR43335">
    <property type="entry name" value="ABC TRANSPORTER, ATP-BINDING PROTEIN"/>
    <property type="match status" value="1"/>
</dbReference>
<proteinExistence type="inferred from homology"/>
<reference evidence="7 8" key="1">
    <citation type="submission" date="2019-02" db="EMBL/GenBank/DDBJ databases">
        <title>Sequencing the genomes of 1000 actinobacteria strains.</title>
        <authorList>
            <person name="Klenk H.-P."/>
        </authorList>
    </citation>
    <scope>NUCLEOTIDE SEQUENCE [LARGE SCALE GENOMIC DNA]</scope>
    <source>
        <strain evidence="7 8">DSM 45779</strain>
    </source>
</reference>
<gene>
    <name evidence="7" type="ORF">EV383_4543</name>
</gene>
<evidence type="ECO:0000256" key="3">
    <source>
        <dbReference type="ARBA" id="ARBA00022741"/>
    </source>
</evidence>
<name>A0A4Q7UZM5_PSEST</name>
<dbReference type="Proteomes" id="UP000291591">
    <property type="component" value="Unassembled WGS sequence"/>
</dbReference>
<evidence type="ECO:0000256" key="4">
    <source>
        <dbReference type="ARBA" id="ARBA00022840"/>
    </source>
</evidence>
<evidence type="ECO:0000256" key="5">
    <source>
        <dbReference type="SAM" id="MobiDB-lite"/>
    </source>
</evidence>
<sequence>MNAPRDAGDGGPVIHTEALTKRFGRITAVDRVDLDVPAGSRFGLLGPNGSGKTTMVRMLLGLVHATSGTAHVLGEPMPRAAASVLPRVGALVENPAAWPALSGRSNLRMLDAAGSRGGLVVRPGARRRRVEEALEQVGLAGVDRRPVKAYSLGMRQRLGIAAALLRRPPLLILDEPTNGLDPRGIGEIRSLMVALNDGGTTVVLSSHLLSEVEALCTRIGLMDAGRLVLTEDMDVLRAPTGRITVRTPDADGAARLLGRAVEERPGATTLQVRADDPADLNAHLVAHGVAVTGLEVERRTLEQVVLQRSGSGADRFDPRRNGLPGPRRSDDGDLAGPATERIVR</sequence>
<dbReference type="GO" id="GO:0005524">
    <property type="term" value="F:ATP binding"/>
    <property type="evidence" value="ECO:0007669"/>
    <property type="project" value="UniProtKB-KW"/>
</dbReference>
<feature type="region of interest" description="Disordered" evidence="5">
    <location>
        <begin position="308"/>
        <end position="344"/>
    </location>
</feature>
<dbReference type="InterPro" id="IPR003593">
    <property type="entry name" value="AAA+_ATPase"/>
</dbReference>
<dbReference type="GO" id="GO:0016887">
    <property type="term" value="F:ATP hydrolysis activity"/>
    <property type="evidence" value="ECO:0007669"/>
    <property type="project" value="InterPro"/>
</dbReference>
<keyword evidence="4 7" id="KW-0067">ATP-binding</keyword>
<dbReference type="SUPFAM" id="SSF52540">
    <property type="entry name" value="P-loop containing nucleoside triphosphate hydrolases"/>
    <property type="match status" value="1"/>
</dbReference>
<dbReference type="PROSITE" id="PS50893">
    <property type="entry name" value="ABC_TRANSPORTER_2"/>
    <property type="match status" value="1"/>
</dbReference>
<accession>A0A4Q7UZM5</accession>
<evidence type="ECO:0000259" key="6">
    <source>
        <dbReference type="PROSITE" id="PS50893"/>
    </source>
</evidence>